<dbReference type="AlphaFoldDB" id="A0A316F3L2"/>
<protein>
    <submittedName>
        <fullName evidence="1">Uncharacterized protein</fullName>
    </submittedName>
</protein>
<comment type="caution">
    <text evidence="1">The sequence shown here is derived from an EMBL/GenBank/DDBJ whole genome shotgun (WGS) entry which is preliminary data.</text>
</comment>
<accession>A0A316F3L2</accession>
<evidence type="ECO:0000313" key="2">
    <source>
        <dbReference type="Proteomes" id="UP000245697"/>
    </source>
</evidence>
<gene>
    <name evidence="1" type="ORF">BC793_121123</name>
</gene>
<dbReference type="EMBL" id="QGGR01000021">
    <property type="protein sequence ID" value="PWK39856.1"/>
    <property type="molecule type" value="Genomic_DNA"/>
</dbReference>
<keyword evidence="2" id="KW-1185">Reference proteome</keyword>
<dbReference type="Proteomes" id="UP000245697">
    <property type="component" value="Unassembled WGS sequence"/>
</dbReference>
<sequence length="108" mass="12443">MIVFRRLLCVAGLHSGPWLLSDGRCESVRVCTACGKTDKIVRHTWGGFVYVDAGRCGQVRRCERCATTQSRTWHAWGPWRYANTEFGAPQIHRCRRCHETEKTAYTLR</sequence>
<organism evidence="1 2">
    <name type="scientific">Actinoplanes xinjiangensis</name>
    <dbReference type="NCBI Taxonomy" id="512350"/>
    <lineage>
        <taxon>Bacteria</taxon>
        <taxon>Bacillati</taxon>
        <taxon>Actinomycetota</taxon>
        <taxon>Actinomycetes</taxon>
        <taxon>Micromonosporales</taxon>
        <taxon>Micromonosporaceae</taxon>
        <taxon>Actinoplanes</taxon>
    </lineage>
</organism>
<reference evidence="1 2" key="1">
    <citation type="submission" date="2018-05" db="EMBL/GenBank/DDBJ databases">
        <title>Genomic Encyclopedia of Archaeal and Bacterial Type Strains, Phase II (KMG-II): from individual species to whole genera.</title>
        <authorList>
            <person name="Goeker M."/>
        </authorList>
    </citation>
    <scope>NUCLEOTIDE SEQUENCE [LARGE SCALE GENOMIC DNA]</scope>
    <source>
        <strain evidence="1 2">DSM 45184</strain>
    </source>
</reference>
<evidence type="ECO:0000313" key="1">
    <source>
        <dbReference type="EMBL" id="PWK39856.1"/>
    </source>
</evidence>
<proteinExistence type="predicted"/>
<name>A0A316F3L2_9ACTN</name>